<keyword evidence="2" id="KW-0732">Signal</keyword>
<feature type="signal peptide" evidence="2">
    <location>
        <begin position="1"/>
        <end position="23"/>
    </location>
</feature>
<evidence type="ECO:0000313" key="4">
    <source>
        <dbReference type="Proteomes" id="UP001159405"/>
    </source>
</evidence>
<name>A0ABN8PYQ0_9CNID</name>
<sequence length="273" mass="29870">MKPLTVALLAISVIVLLLHDVDARGGGRGGSSRSSSRGGWSSGSKGSRGSSRTSSSRRGGSSLKLKITKTTPIKPVKFSTPVIKSQAIRGSRTILFTRIAAGFLVTRYVLAKAPVYWKGFAVYGRYISIPEERAVRLSSERVSLLDSNGHLCLRNVSTPPTLKDGLEKNLLELNTTVIYKTNPEKVTILYGVNNTLISLEDIKEKDFTVTTRARYNVTVAENASCTQVEKQVNGTMIQLYEFNPNKTNIAGVSFKLIVTLIMLMGLLNEHYSL</sequence>
<protein>
    <submittedName>
        <fullName evidence="3">Uncharacterized protein</fullName>
    </submittedName>
</protein>
<proteinExistence type="predicted"/>
<feature type="region of interest" description="Disordered" evidence="1">
    <location>
        <begin position="25"/>
        <end position="64"/>
    </location>
</feature>
<evidence type="ECO:0000256" key="1">
    <source>
        <dbReference type="SAM" id="MobiDB-lite"/>
    </source>
</evidence>
<reference evidence="3 4" key="1">
    <citation type="submission" date="2022-05" db="EMBL/GenBank/DDBJ databases">
        <authorList>
            <consortium name="Genoscope - CEA"/>
            <person name="William W."/>
        </authorList>
    </citation>
    <scope>NUCLEOTIDE SEQUENCE [LARGE SCALE GENOMIC DNA]</scope>
</reference>
<feature type="compositionally biased region" description="Low complexity" evidence="1">
    <location>
        <begin position="31"/>
        <end position="64"/>
    </location>
</feature>
<evidence type="ECO:0000313" key="3">
    <source>
        <dbReference type="EMBL" id="CAH3153052.1"/>
    </source>
</evidence>
<accession>A0ABN8PYQ0</accession>
<evidence type="ECO:0000256" key="2">
    <source>
        <dbReference type="SAM" id="SignalP"/>
    </source>
</evidence>
<comment type="caution">
    <text evidence="3">The sequence shown here is derived from an EMBL/GenBank/DDBJ whole genome shotgun (WGS) entry which is preliminary data.</text>
</comment>
<gene>
    <name evidence="3" type="ORF">PLOB_00049379</name>
</gene>
<organism evidence="3 4">
    <name type="scientific">Porites lobata</name>
    <dbReference type="NCBI Taxonomy" id="104759"/>
    <lineage>
        <taxon>Eukaryota</taxon>
        <taxon>Metazoa</taxon>
        <taxon>Cnidaria</taxon>
        <taxon>Anthozoa</taxon>
        <taxon>Hexacorallia</taxon>
        <taxon>Scleractinia</taxon>
        <taxon>Fungiina</taxon>
        <taxon>Poritidae</taxon>
        <taxon>Porites</taxon>
    </lineage>
</organism>
<feature type="chain" id="PRO_5045980542" evidence="2">
    <location>
        <begin position="24"/>
        <end position="273"/>
    </location>
</feature>
<keyword evidence="4" id="KW-1185">Reference proteome</keyword>
<dbReference type="EMBL" id="CALNXK010000095">
    <property type="protein sequence ID" value="CAH3153052.1"/>
    <property type="molecule type" value="Genomic_DNA"/>
</dbReference>
<dbReference type="Proteomes" id="UP001159405">
    <property type="component" value="Unassembled WGS sequence"/>
</dbReference>